<reference evidence="6 7" key="2">
    <citation type="journal article" date="2013" name="Stand. Genomic Sci.">
        <title>Complete genome sequence of Halorhodospira halophila SL1.</title>
        <authorList>
            <person name="Challacombe J.F."/>
            <person name="Majid S."/>
            <person name="Deole R."/>
            <person name="Brettin T.S."/>
            <person name="Bruce D."/>
            <person name="Delano S.F."/>
            <person name="Detter J.C."/>
            <person name="Gleasner C.D."/>
            <person name="Han C.S."/>
            <person name="Misra M."/>
            <person name="Reitenga K.G."/>
            <person name="Mikhailova N."/>
            <person name="Woyke T."/>
            <person name="Pitluck S."/>
            <person name="Nolan M."/>
            <person name="Land M.L."/>
            <person name="Saunders E."/>
            <person name="Tapia R."/>
            <person name="Lapidus A."/>
            <person name="Ivanova N."/>
            <person name="Hoff W.D."/>
        </authorList>
    </citation>
    <scope>NUCLEOTIDE SEQUENCE [LARGE SCALE GENOMIC DNA]</scope>
    <source>
        <strain evidence="7">DSM 244 / SL1</strain>
    </source>
</reference>
<dbReference type="AlphaFoldDB" id="A1WW83"/>
<evidence type="ECO:0000313" key="6">
    <source>
        <dbReference type="EMBL" id="ABM61945.1"/>
    </source>
</evidence>
<dbReference type="RefSeq" id="WP_011813968.1">
    <property type="nucleotide sequence ID" value="NC_008789.1"/>
</dbReference>
<name>A1WW83_HALHL</name>
<dbReference type="GO" id="GO:0016740">
    <property type="term" value="F:transferase activity"/>
    <property type="evidence" value="ECO:0007669"/>
    <property type="project" value="UniProtKB-KW"/>
</dbReference>
<accession>A1WW83</accession>
<evidence type="ECO:0000256" key="3">
    <source>
        <dbReference type="ARBA" id="ARBA00022741"/>
    </source>
</evidence>
<organism evidence="6 7">
    <name type="scientific">Halorhodospira halophila (strain DSM 244 / SL1)</name>
    <name type="common">Ectothiorhodospira halophila (strain DSM 244 / SL1)</name>
    <dbReference type="NCBI Taxonomy" id="349124"/>
    <lineage>
        <taxon>Bacteria</taxon>
        <taxon>Pseudomonadati</taxon>
        <taxon>Pseudomonadota</taxon>
        <taxon>Gammaproteobacteria</taxon>
        <taxon>Chromatiales</taxon>
        <taxon>Ectothiorhodospiraceae</taxon>
        <taxon>Halorhodospira</taxon>
    </lineage>
</organism>
<protein>
    <submittedName>
        <fullName evidence="6">ABC-1 domain protein</fullName>
    </submittedName>
</protein>
<dbReference type="KEGG" id="hha:Hhal_1170"/>
<keyword evidence="7" id="KW-1185">Reference proteome</keyword>
<evidence type="ECO:0000313" key="7">
    <source>
        <dbReference type="Proteomes" id="UP000000647"/>
    </source>
</evidence>
<dbReference type="OrthoDB" id="9795390at2"/>
<proteinExistence type="inferred from homology"/>
<dbReference type="EMBL" id="CP000544">
    <property type="protein sequence ID" value="ABM61945.1"/>
    <property type="molecule type" value="Genomic_DNA"/>
</dbReference>
<gene>
    <name evidence="6" type="ordered locus">Hhal_1170</name>
</gene>
<evidence type="ECO:0000259" key="5">
    <source>
        <dbReference type="Pfam" id="PF03109"/>
    </source>
</evidence>
<reference evidence="7" key="1">
    <citation type="submission" date="2006-12" db="EMBL/GenBank/DDBJ databases">
        <title>Complete sequence of Halorhodospira halophila SL1.</title>
        <authorList>
            <consortium name="US DOE Joint Genome Institute"/>
            <person name="Copeland A."/>
            <person name="Lucas S."/>
            <person name="Lapidus A."/>
            <person name="Barry K."/>
            <person name="Detter J.C."/>
            <person name="Glavina del Rio T."/>
            <person name="Hammon N."/>
            <person name="Israni S."/>
            <person name="Dalin E."/>
            <person name="Tice H."/>
            <person name="Pitluck S."/>
            <person name="Saunders E."/>
            <person name="Brettin T."/>
            <person name="Bruce D."/>
            <person name="Han C."/>
            <person name="Tapia R."/>
            <person name="Schmutz J."/>
            <person name="Larimer F."/>
            <person name="Land M."/>
            <person name="Hauser L."/>
            <person name="Kyrpides N."/>
            <person name="Mikhailova N."/>
            <person name="Hoff W."/>
            <person name="Richardson P."/>
        </authorList>
    </citation>
    <scope>NUCLEOTIDE SEQUENCE [LARGE SCALE GENOMIC DNA]</scope>
    <source>
        <strain evidence="7">DSM 244 / SL1</strain>
    </source>
</reference>
<evidence type="ECO:0000256" key="4">
    <source>
        <dbReference type="ARBA" id="ARBA00022840"/>
    </source>
</evidence>
<dbReference type="Proteomes" id="UP000000647">
    <property type="component" value="Chromosome"/>
</dbReference>
<dbReference type="PANTHER" id="PTHR43851:SF3">
    <property type="entry name" value="COENZYME Q8"/>
    <property type="match status" value="1"/>
</dbReference>
<dbReference type="InterPro" id="IPR011009">
    <property type="entry name" value="Kinase-like_dom_sf"/>
</dbReference>
<dbReference type="GO" id="GO:0006744">
    <property type="term" value="P:ubiquinone biosynthetic process"/>
    <property type="evidence" value="ECO:0007669"/>
    <property type="project" value="TreeGrafter"/>
</dbReference>
<feature type="domain" description="ABC1 atypical kinase-like" evidence="5">
    <location>
        <begin position="100"/>
        <end position="340"/>
    </location>
</feature>
<dbReference type="HOGENOM" id="CLU_006533_9_3_6"/>
<sequence length="457" mass="50713">MTRGKDERRSRAVPSSRWGRLYHLGRATGDLALGIGWNGLRELSSGEEGQGRIELSPAHARRITERLGRMRGAVMKMGQLMSMDGTDILAPEVAEIMGALRHEADPMPLSQLDSVLRRELGKGWLKRFREFDFTPIAAASIGQVHRAVAADGRELAMKIQFPGVRESIDSDLDNLGFVFRHGGIMPRGLRIENLLDEARQQLHREADYEAEADALEAYGRALGDDPEIVLPGVHRDLSTPRVLAMDYVHGTPIDQLADRGGEAAALRDHAASLLSRLALRELFEFRLVQTDPNFSNFLYDAGQGRVVLLDFGATHSVRPELVEIYRRLGRAARDRDRDSLEACARELGYLEPEASAEQVGSLLELLEMTSEPLRHPGAYDFGASDLFERVYHRGRTMFFSDRFAGTPASDTLFLHRKFMGIFMLCRRLQARVDLQGLIDPYLTAAPGAAAPGTTAPG</sequence>
<dbReference type="STRING" id="349124.Hhal_1170"/>
<evidence type="ECO:0000256" key="2">
    <source>
        <dbReference type="ARBA" id="ARBA00022679"/>
    </source>
</evidence>
<dbReference type="GO" id="GO:0005524">
    <property type="term" value="F:ATP binding"/>
    <property type="evidence" value="ECO:0007669"/>
    <property type="project" value="UniProtKB-KW"/>
</dbReference>
<dbReference type="InterPro" id="IPR004147">
    <property type="entry name" value="ABC1_dom"/>
</dbReference>
<keyword evidence="4" id="KW-0067">ATP-binding</keyword>
<dbReference type="InterPro" id="IPR034646">
    <property type="entry name" value="ADCK3_dom"/>
</dbReference>
<dbReference type="SUPFAM" id="SSF56112">
    <property type="entry name" value="Protein kinase-like (PK-like)"/>
    <property type="match status" value="1"/>
</dbReference>
<dbReference type="eggNOG" id="COG0661">
    <property type="taxonomic scope" value="Bacteria"/>
</dbReference>
<evidence type="ECO:0000256" key="1">
    <source>
        <dbReference type="ARBA" id="ARBA00009670"/>
    </source>
</evidence>
<dbReference type="PANTHER" id="PTHR43851">
    <property type="match status" value="1"/>
</dbReference>
<dbReference type="InterPro" id="IPR051409">
    <property type="entry name" value="Atypical_kinase_ADCK"/>
</dbReference>
<keyword evidence="3" id="KW-0547">Nucleotide-binding</keyword>
<dbReference type="Pfam" id="PF03109">
    <property type="entry name" value="ABC1"/>
    <property type="match status" value="1"/>
</dbReference>
<comment type="similarity">
    <text evidence="1">Belongs to the protein kinase superfamily. ADCK protein kinase family.</text>
</comment>
<dbReference type="CDD" id="cd13970">
    <property type="entry name" value="ABC1_ADCK3"/>
    <property type="match status" value="1"/>
</dbReference>
<keyword evidence="2" id="KW-0808">Transferase</keyword>